<dbReference type="InterPro" id="IPR001387">
    <property type="entry name" value="Cro/C1-type_HTH"/>
</dbReference>
<name>A0ABR9MA41_9ACTN</name>
<evidence type="ECO:0000313" key="5">
    <source>
        <dbReference type="EMBL" id="MBE1589775.1"/>
    </source>
</evidence>
<dbReference type="SUPFAM" id="SSF51182">
    <property type="entry name" value="RmlC-like cupins"/>
    <property type="match status" value="1"/>
</dbReference>
<feature type="domain" description="HTH cro/C1-type" evidence="4">
    <location>
        <begin position="18"/>
        <end position="72"/>
    </location>
</feature>
<sequence>MEPRPALDADPHVVGDRLRRLRHERGVSLSELAKHAGIDRETLSDVETGKVDATAETLWAITAQLGVPIGAILDAPSEPQIMRGRAMEAELLEVFEDDRVTYELYRVTVPPGLTQTSPAHHEGVSEHVTVFTGTLSAGPMREPLTAGPGDHISWLSDVPHGYRAHGPDVVRATLLMRYPIKP</sequence>
<dbReference type="CDD" id="cd02209">
    <property type="entry name" value="cupin_XRE_C"/>
    <property type="match status" value="1"/>
</dbReference>
<dbReference type="InterPro" id="IPR050807">
    <property type="entry name" value="TransReg_Diox_bact_type"/>
</dbReference>
<dbReference type="CDD" id="cd00093">
    <property type="entry name" value="HTH_XRE"/>
    <property type="match status" value="1"/>
</dbReference>
<dbReference type="Pfam" id="PF13560">
    <property type="entry name" value="HTH_31"/>
    <property type="match status" value="1"/>
</dbReference>
<dbReference type="InterPro" id="IPR011051">
    <property type="entry name" value="RmlC_Cupin_sf"/>
</dbReference>
<dbReference type="InterPro" id="IPR014710">
    <property type="entry name" value="RmlC-like_jellyroll"/>
</dbReference>
<proteinExistence type="predicted"/>
<dbReference type="PROSITE" id="PS50943">
    <property type="entry name" value="HTH_CROC1"/>
    <property type="match status" value="1"/>
</dbReference>
<dbReference type="Gene3D" id="1.10.260.40">
    <property type="entry name" value="lambda repressor-like DNA-binding domains"/>
    <property type="match status" value="1"/>
</dbReference>
<keyword evidence="1" id="KW-0805">Transcription regulation</keyword>
<comment type="caution">
    <text evidence="5">The sequence shown here is derived from an EMBL/GenBank/DDBJ whole genome shotgun (WGS) entry which is preliminary data.</text>
</comment>
<dbReference type="EMBL" id="JADBEK010000001">
    <property type="protein sequence ID" value="MBE1589775.1"/>
    <property type="molecule type" value="Genomic_DNA"/>
</dbReference>
<evidence type="ECO:0000256" key="1">
    <source>
        <dbReference type="ARBA" id="ARBA00023015"/>
    </source>
</evidence>
<evidence type="ECO:0000259" key="4">
    <source>
        <dbReference type="PROSITE" id="PS50943"/>
    </source>
</evidence>
<dbReference type="InterPro" id="IPR010982">
    <property type="entry name" value="Lambda_DNA-bd_dom_sf"/>
</dbReference>
<keyword evidence="6" id="KW-1185">Reference proteome</keyword>
<dbReference type="PANTHER" id="PTHR46797:SF23">
    <property type="entry name" value="HTH-TYPE TRANSCRIPTIONAL REGULATOR SUTR"/>
    <property type="match status" value="1"/>
</dbReference>
<dbReference type="SMART" id="SM00530">
    <property type="entry name" value="HTH_XRE"/>
    <property type="match status" value="1"/>
</dbReference>
<evidence type="ECO:0000313" key="6">
    <source>
        <dbReference type="Proteomes" id="UP000633509"/>
    </source>
</evidence>
<dbReference type="SUPFAM" id="SSF47413">
    <property type="entry name" value="lambda repressor-like DNA-binding domains"/>
    <property type="match status" value="1"/>
</dbReference>
<gene>
    <name evidence="5" type="ORF">H4W80_008033</name>
</gene>
<keyword evidence="3" id="KW-0804">Transcription</keyword>
<evidence type="ECO:0000256" key="3">
    <source>
        <dbReference type="ARBA" id="ARBA00023163"/>
    </source>
</evidence>
<accession>A0ABR9MA41</accession>
<dbReference type="PANTHER" id="PTHR46797">
    <property type="entry name" value="HTH-TYPE TRANSCRIPTIONAL REGULATOR"/>
    <property type="match status" value="1"/>
</dbReference>
<dbReference type="Proteomes" id="UP000633509">
    <property type="component" value="Unassembled WGS sequence"/>
</dbReference>
<dbReference type="Gene3D" id="2.60.120.10">
    <property type="entry name" value="Jelly Rolls"/>
    <property type="match status" value="1"/>
</dbReference>
<evidence type="ECO:0000256" key="2">
    <source>
        <dbReference type="ARBA" id="ARBA00023125"/>
    </source>
</evidence>
<keyword evidence="2" id="KW-0238">DNA-binding</keyword>
<reference evidence="5 6" key="1">
    <citation type="submission" date="2020-10" db="EMBL/GenBank/DDBJ databases">
        <title>Sequencing the genomes of 1000 actinobacteria strains.</title>
        <authorList>
            <person name="Klenk H.-P."/>
        </authorList>
    </citation>
    <scope>NUCLEOTIDE SEQUENCE [LARGE SCALE GENOMIC DNA]</scope>
    <source>
        <strain evidence="5 6">DSM 43173</strain>
    </source>
</reference>
<organism evidence="5 6">
    <name type="scientific">Nonomuraea angiospora</name>
    <dbReference type="NCBI Taxonomy" id="46172"/>
    <lineage>
        <taxon>Bacteria</taxon>
        <taxon>Bacillati</taxon>
        <taxon>Actinomycetota</taxon>
        <taxon>Actinomycetes</taxon>
        <taxon>Streptosporangiales</taxon>
        <taxon>Streptosporangiaceae</taxon>
        <taxon>Nonomuraea</taxon>
    </lineage>
</organism>
<protein>
    <submittedName>
        <fullName evidence="5">Transcriptional regulator with XRE-family HTH domain</fullName>
    </submittedName>
</protein>